<sequence length="83" mass="8357">MGTSGVRADGMVLDSTGIEVPVKHALRAAAERTCLLATADKFPGSGLLPVCPITELDVVITTAAPGVAPLPELAGANTEVLFA</sequence>
<dbReference type="Pfam" id="PF00455">
    <property type="entry name" value="DeoRC"/>
    <property type="match status" value="1"/>
</dbReference>
<protein>
    <recommendedName>
        <fullName evidence="1">DeoR-like transcriptional repressor C-terminal sensor domain-containing protein</fullName>
    </recommendedName>
</protein>
<dbReference type="InterPro" id="IPR037171">
    <property type="entry name" value="NagB/RpiA_transferase-like"/>
</dbReference>
<keyword evidence="3" id="KW-1185">Reference proteome</keyword>
<evidence type="ECO:0000313" key="3">
    <source>
        <dbReference type="Proteomes" id="UP000194577"/>
    </source>
</evidence>
<dbReference type="EMBL" id="MTPX02000025">
    <property type="protein sequence ID" value="PHP53279.1"/>
    <property type="molecule type" value="Genomic_DNA"/>
</dbReference>
<feature type="domain" description="DeoR-like transcriptional repressor C-terminal sensor" evidence="1">
    <location>
        <begin position="1"/>
        <end position="61"/>
    </location>
</feature>
<evidence type="ECO:0000313" key="2">
    <source>
        <dbReference type="EMBL" id="PHP53279.1"/>
    </source>
</evidence>
<gene>
    <name evidence="2" type="ORF">BW737_003690</name>
</gene>
<comment type="caution">
    <text evidence="2">The sequence shown here is derived from an EMBL/GenBank/DDBJ whole genome shotgun (WGS) entry which is preliminary data.</text>
</comment>
<evidence type="ECO:0000259" key="1">
    <source>
        <dbReference type="Pfam" id="PF00455"/>
    </source>
</evidence>
<accession>A0ABX4MCQ8</accession>
<reference evidence="2 3" key="1">
    <citation type="submission" date="2017-10" db="EMBL/GenBank/DDBJ databases">
        <title>Draft genome sequence of cellulolytic Actinomyces sp CtC72 isolated from cattle rumen fluid.</title>
        <authorList>
            <person name="Joshi A.J."/>
            <person name="Vasudevan G."/>
            <person name="Lanjekar V.B."/>
            <person name="Hivarkar S."/>
            <person name="Engineer A."/>
            <person name="Pore S.D."/>
            <person name="Dhakephalkar P.K."/>
            <person name="Dagar S."/>
        </authorList>
    </citation>
    <scope>NUCLEOTIDE SEQUENCE [LARGE SCALE GENOMIC DNA]</scope>
    <source>
        <strain evidence="3">CtC72</strain>
    </source>
</reference>
<proteinExistence type="predicted"/>
<name>A0ABX4MCQ8_9ACTO</name>
<dbReference type="Proteomes" id="UP000194577">
    <property type="component" value="Unassembled WGS sequence"/>
</dbReference>
<dbReference type="SUPFAM" id="SSF100950">
    <property type="entry name" value="NagB/RpiA/CoA transferase-like"/>
    <property type="match status" value="1"/>
</dbReference>
<organism evidence="2 3">
    <name type="scientific">Actinomyces ruminis</name>
    <dbReference type="NCBI Taxonomy" id="1937003"/>
    <lineage>
        <taxon>Bacteria</taxon>
        <taxon>Bacillati</taxon>
        <taxon>Actinomycetota</taxon>
        <taxon>Actinomycetes</taxon>
        <taxon>Actinomycetales</taxon>
        <taxon>Actinomycetaceae</taxon>
        <taxon>Actinomyces</taxon>
    </lineage>
</organism>
<dbReference type="InterPro" id="IPR014036">
    <property type="entry name" value="DeoR-like_C"/>
</dbReference>